<feature type="domain" description="Low molecular weight antigen MTB12-like C-terminal" evidence="5">
    <location>
        <begin position="69"/>
        <end position="178"/>
    </location>
</feature>
<dbReference type="Proteomes" id="UP001601444">
    <property type="component" value="Unassembled WGS sequence"/>
</dbReference>
<feature type="compositionally biased region" description="Low complexity" evidence="3">
    <location>
        <begin position="24"/>
        <end position="39"/>
    </location>
</feature>
<sequence length="184" mass="18810">MKNRSLKTAAAIVLAVTALGLSACSSSDDSASGPSTSAAAGGGAFENGKGTDGKEEGAAPATTTPPNLPKPTADALNARINKALSGQLTDQEKLTYIEDADRDPQLVDKFVEAAKKNNVKVTIVKVDDPNAGKLKAGADVTIDGKPVNNASVEFVAVDKDWLVSHDFACNIVKAAKLDSAACQA</sequence>
<keyword evidence="1 4" id="KW-0732">Signal</keyword>
<name>A0ABW6PQ69_9NOCA</name>
<dbReference type="InterPro" id="IPR058644">
    <property type="entry name" value="Mtb12-like_C"/>
</dbReference>
<dbReference type="RefSeq" id="WP_043654253.1">
    <property type="nucleotide sequence ID" value="NZ_JBIAMX010000009.1"/>
</dbReference>
<evidence type="ECO:0000256" key="3">
    <source>
        <dbReference type="SAM" id="MobiDB-lite"/>
    </source>
</evidence>
<reference evidence="6 7" key="1">
    <citation type="submission" date="2024-10" db="EMBL/GenBank/DDBJ databases">
        <title>The Natural Products Discovery Center: Release of the First 8490 Sequenced Strains for Exploring Actinobacteria Biosynthetic Diversity.</title>
        <authorList>
            <person name="Kalkreuter E."/>
            <person name="Kautsar S.A."/>
            <person name="Yang D."/>
            <person name="Bader C.D."/>
            <person name="Teijaro C.N."/>
            <person name="Fluegel L."/>
            <person name="Davis C.M."/>
            <person name="Simpson J.R."/>
            <person name="Lauterbach L."/>
            <person name="Steele A.D."/>
            <person name="Gui C."/>
            <person name="Meng S."/>
            <person name="Li G."/>
            <person name="Viehrig K."/>
            <person name="Ye F."/>
            <person name="Su P."/>
            <person name="Kiefer A.F."/>
            <person name="Nichols A."/>
            <person name="Cepeda A.J."/>
            <person name="Yan W."/>
            <person name="Fan B."/>
            <person name="Jiang Y."/>
            <person name="Adhikari A."/>
            <person name="Zheng C.-J."/>
            <person name="Schuster L."/>
            <person name="Cowan T.M."/>
            <person name="Smanski M.J."/>
            <person name="Chevrette M.G."/>
            <person name="De Carvalho L.P.S."/>
            <person name="Shen B."/>
        </authorList>
    </citation>
    <scope>NUCLEOTIDE SEQUENCE [LARGE SCALE GENOMIC DNA]</scope>
    <source>
        <strain evidence="6 7">NPDC004045</strain>
    </source>
</reference>
<organism evidence="6 7">
    <name type="scientific">Nocardia thailandica</name>
    <dbReference type="NCBI Taxonomy" id="257275"/>
    <lineage>
        <taxon>Bacteria</taxon>
        <taxon>Bacillati</taxon>
        <taxon>Actinomycetota</taxon>
        <taxon>Actinomycetes</taxon>
        <taxon>Mycobacteriales</taxon>
        <taxon>Nocardiaceae</taxon>
        <taxon>Nocardia</taxon>
    </lineage>
</organism>
<evidence type="ECO:0000256" key="1">
    <source>
        <dbReference type="ARBA" id="ARBA00022729"/>
    </source>
</evidence>
<feature type="chain" id="PRO_5047423988" description="Low molecular weight antigen MTB12-like C-terminal domain-containing protein" evidence="4">
    <location>
        <begin position="24"/>
        <end position="184"/>
    </location>
</feature>
<proteinExistence type="inferred from homology"/>
<feature type="compositionally biased region" description="Low complexity" evidence="3">
    <location>
        <begin position="58"/>
        <end position="73"/>
    </location>
</feature>
<gene>
    <name evidence="6" type="ORF">ACFYTF_16730</name>
</gene>
<dbReference type="Pfam" id="PF26580">
    <property type="entry name" value="Mtb12_C"/>
    <property type="match status" value="1"/>
</dbReference>
<dbReference type="EMBL" id="JBIAMX010000009">
    <property type="protein sequence ID" value="MFF0544478.1"/>
    <property type="molecule type" value="Genomic_DNA"/>
</dbReference>
<protein>
    <recommendedName>
        <fullName evidence="5">Low molecular weight antigen MTB12-like C-terminal domain-containing protein</fullName>
    </recommendedName>
</protein>
<evidence type="ECO:0000313" key="7">
    <source>
        <dbReference type="Proteomes" id="UP001601444"/>
    </source>
</evidence>
<feature type="region of interest" description="Disordered" evidence="3">
    <location>
        <begin position="24"/>
        <end position="73"/>
    </location>
</feature>
<comment type="similarity">
    <text evidence="2">Belongs to the MTB12 family.</text>
</comment>
<dbReference type="PROSITE" id="PS51257">
    <property type="entry name" value="PROKAR_LIPOPROTEIN"/>
    <property type="match status" value="1"/>
</dbReference>
<evidence type="ECO:0000256" key="2">
    <source>
        <dbReference type="ARBA" id="ARBA00093774"/>
    </source>
</evidence>
<accession>A0ABW6PQ69</accession>
<evidence type="ECO:0000259" key="5">
    <source>
        <dbReference type="Pfam" id="PF26580"/>
    </source>
</evidence>
<comment type="caution">
    <text evidence="6">The sequence shown here is derived from an EMBL/GenBank/DDBJ whole genome shotgun (WGS) entry which is preliminary data.</text>
</comment>
<evidence type="ECO:0000256" key="4">
    <source>
        <dbReference type="SAM" id="SignalP"/>
    </source>
</evidence>
<keyword evidence="7" id="KW-1185">Reference proteome</keyword>
<feature type="signal peptide" evidence="4">
    <location>
        <begin position="1"/>
        <end position="23"/>
    </location>
</feature>
<evidence type="ECO:0000313" key="6">
    <source>
        <dbReference type="EMBL" id="MFF0544478.1"/>
    </source>
</evidence>